<sequence>MPKISRWPHRLRIAATLVLVTAGAIALTPQAASAATSGPLAVGQAEPGDINVLSIDATNVNTPVLVRPYLVGAGTAVAKQRWTFEEIPAGGTIPAQTYRIRNASAGKCLEKPLSAGDVDGAAVVIATCQSASNQYWSIPTDYPFGGYQLRSLRDGRCLDLYNSDDGDPVIMWECDGIYSTQLWKVRNGPFDCNDRSVTAMCARPSAPVFGVFATWRQYPVTFTAGDYSDMANYTGWDTINFNSPEDSFDYLEVGWRARHDAPTSQTAYDAYWLEQGLVGDDYIYEEYSLANQPGGSTANGRNHTYMALSNDQGQWDILYDYNAVGVTHVASGNRLSYLESGLMTPYPERLTLTAPFEHRIQFLDGNDVWRRLYLGETSSQEQNACGAPPTPMSWNLPNTPPYCFTSTVKSVAGDGVTNLDVYTVDKPTTAAPAAVPPAAAPTTAATTHNGVDQRALADCLAQDAGQCLRTVPGLAACVAARKVCNVTVAASPRANARALSPGAVRAAAGSVLSADVISRSSSKTVTAAQYRKIAPRALGSLPGDESIVVISGDETVTRVHGRAIRPARGYVLAYDGRTGVLLHACLGAACGRP</sequence>
<feature type="domain" description="Ricin B lectin" evidence="2">
    <location>
        <begin position="97"/>
        <end position="239"/>
    </location>
</feature>
<proteinExistence type="predicted"/>
<dbReference type="EMBL" id="JBHSIU010000041">
    <property type="protein sequence ID" value="MFC5001935.1"/>
    <property type="molecule type" value="Genomic_DNA"/>
</dbReference>
<dbReference type="InterPro" id="IPR000772">
    <property type="entry name" value="Ricin_B_lectin"/>
</dbReference>
<keyword evidence="1" id="KW-0732">Signal</keyword>
<protein>
    <submittedName>
        <fullName evidence="3">RICIN domain-containing protein</fullName>
    </submittedName>
</protein>
<feature type="chain" id="PRO_5046202855" evidence="1">
    <location>
        <begin position="35"/>
        <end position="593"/>
    </location>
</feature>
<dbReference type="CDD" id="cd00161">
    <property type="entry name" value="beta-trefoil_Ricin-like"/>
    <property type="match status" value="1"/>
</dbReference>
<reference evidence="4" key="1">
    <citation type="journal article" date="2019" name="Int. J. Syst. Evol. Microbiol.">
        <title>The Global Catalogue of Microorganisms (GCM) 10K type strain sequencing project: providing services to taxonomists for standard genome sequencing and annotation.</title>
        <authorList>
            <consortium name="The Broad Institute Genomics Platform"/>
            <consortium name="The Broad Institute Genome Sequencing Center for Infectious Disease"/>
            <person name="Wu L."/>
            <person name="Ma J."/>
        </authorList>
    </citation>
    <scope>NUCLEOTIDE SEQUENCE [LARGE SCALE GENOMIC DNA]</scope>
    <source>
        <strain evidence="4">CGMCC 4.7152</strain>
    </source>
</reference>
<dbReference type="Gene3D" id="2.80.10.50">
    <property type="match status" value="1"/>
</dbReference>
<evidence type="ECO:0000256" key="1">
    <source>
        <dbReference type="SAM" id="SignalP"/>
    </source>
</evidence>
<organism evidence="3 4">
    <name type="scientific">Dactylosporangium cerinum</name>
    <dbReference type="NCBI Taxonomy" id="1434730"/>
    <lineage>
        <taxon>Bacteria</taxon>
        <taxon>Bacillati</taxon>
        <taxon>Actinomycetota</taxon>
        <taxon>Actinomycetes</taxon>
        <taxon>Micromonosporales</taxon>
        <taxon>Micromonosporaceae</taxon>
        <taxon>Dactylosporangium</taxon>
    </lineage>
</organism>
<accession>A0ABV9VZV5</accession>
<dbReference type="SMART" id="SM00458">
    <property type="entry name" value="RICIN"/>
    <property type="match status" value="1"/>
</dbReference>
<name>A0ABV9VZV5_9ACTN</name>
<dbReference type="PROSITE" id="PS50231">
    <property type="entry name" value="RICIN_B_LECTIN"/>
    <property type="match status" value="1"/>
</dbReference>
<gene>
    <name evidence="3" type="ORF">ACFPIJ_29380</name>
</gene>
<keyword evidence="4" id="KW-1185">Reference proteome</keyword>
<feature type="signal peptide" evidence="1">
    <location>
        <begin position="1"/>
        <end position="34"/>
    </location>
</feature>
<evidence type="ECO:0000313" key="4">
    <source>
        <dbReference type="Proteomes" id="UP001595912"/>
    </source>
</evidence>
<dbReference type="InterPro" id="IPR035992">
    <property type="entry name" value="Ricin_B-like_lectins"/>
</dbReference>
<evidence type="ECO:0000313" key="3">
    <source>
        <dbReference type="EMBL" id="MFC5001935.1"/>
    </source>
</evidence>
<dbReference type="RefSeq" id="WP_380119549.1">
    <property type="nucleotide sequence ID" value="NZ_JBHSIU010000041.1"/>
</dbReference>
<dbReference type="SUPFAM" id="SSF50370">
    <property type="entry name" value="Ricin B-like lectins"/>
    <property type="match status" value="1"/>
</dbReference>
<comment type="caution">
    <text evidence="3">The sequence shown here is derived from an EMBL/GenBank/DDBJ whole genome shotgun (WGS) entry which is preliminary data.</text>
</comment>
<evidence type="ECO:0000259" key="2">
    <source>
        <dbReference type="SMART" id="SM00458"/>
    </source>
</evidence>
<dbReference type="Pfam" id="PF14200">
    <property type="entry name" value="RicinB_lectin_2"/>
    <property type="match status" value="1"/>
</dbReference>
<dbReference type="Proteomes" id="UP001595912">
    <property type="component" value="Unassembled WGS sequence"/>
</dbReference>